<dbReference type="InterPro" id="IPR028228">
    <property type="entry name" value="Imm53"/>
</dbReference>
<dbReference type="Pfam" id="PF15580">
    <property type="entry name" value="Imm53"/>
    <property type="match status" value="2"/>
</dbReference>
<keyword evidence="2" id="KW-1185">Reference proteome</keyword>
<organism evidence="1 2">
    <name type="scientific">Candidatus Rhabdochlamydia porcellionis</name>
    <dbReference type="NCBI Taxonomy" id="225148"/>
    <lineage>
        <taxon>Bacteria</taxon>
        <taxon>Pseudomonadati</taxon>
        <taxon>Chlamydiota</taxon>
        <taxon>Chlamydiia</taxon>
        <taxon>Parachlamydiales</taxon>
        <taxon>Candidatus Rhabdochlamydiaceae</taxon>
        <taxon>Candidatus Rhabdochlamydia</taxon>
    </lineage>
</organism>
<evidence type="ECO:0000313" key="2">
    <source>
        <dbReference type="Proteomes" id="UP000822862"/>
    </source>
</evidence>
<protein>
    <submittedName>
        <fullName evidence="1">Immunity protein 53</fullName>
    </submittedName>
</protein>
<dbReference type="Proteomes" id="UP000822862">
    <property type="component" value="Chromosome"/>
</dbReference>
<name>A0ABX8Z3F4_9BACT</name>
<dbReference type="EMBL" id="CP075585">
    <property type="protein sequence ID" value="QZA58586.1"/>
    <property type="molecule type" value="Genomic_DNA"/>
</dbReference>
<gene>
    <name evidence="1" type="ORF">RHAB15C_0000462</name>
</gene>
<sequence>MILLIQEALGQLCLGKSQNNGIGMKDDFLWMQQWYQTYCNGNWEHDLRIHLETLDNPGWSLTIDLEDTKLASKNFQEIEDIDRSEEDWISCEVKNTKFEGRCGVENLPGILKVFRHWAENEPFDLTLENIKITEESIEEDDFLWLQQWYQSYCNGDWEHTYGVCLKNTANPGWSLTINVEDTDLEYANFQQIKIDQSEQDWIFCEVKDMQFEARCGAKNLPEVLKVFRHWAMENELSENNEYTWDDRVIVKKDAPEQFYPGRIGTVCRMWEIKFENIAKEFCSELGDWIYLIELETGREIRVAGHFLEKYPEV</sequence>
<accession>A0ABX8Z3F4</accession>
<evidence type="ECO:0000313" key="1">
    <source>
        <dbReference type="EMBL" id="QZA58586.1"/>
    </source>
</evidence>
<proteinExistence type="predicted"/>
<reference evidence="1 2" key="1">
    <citation type="submission" date="2021-05" db="EMBL/GenBank/DDBJ databases">
        <title>Ecology and evolution of chlamydial symbionts of arthropods.</title>
        <authorList>
            <person name="Halter T."/>
            <person name="Sixt B.S."/>
            <person name="Toenshoff E.R."/>
            <person name="Koestlbacher S."/>
            <person name="Schulz F."/>
            <person name="Kostanjsek R."/>
            <person name="Collingro A."/>
            <person name="Hendrickx F."/>
            <person name="Horn M."/>
        </authorList>
    </citation>
    <scope>NUCLEOTIDE SEQUENCE [LARGE SCALE GENOMIC DNA]</scope>
    <source>
        <strain evidence="1 2">15C</strain>
    </source>
</reference>